<accession>A0A2G5PG05</accession>
<comment type="caution">
    <text evidence="2">The sequence shown here is derived from an EMBL/GenBank/DDBJ whole genome shotgun (WGS) entry which is preliminary data.</text>
</comment>
<sequence length="161" mass="17404">MEDVNTARDRDERGRPLNARPRDALGRPLPPGSPGVQRLPEDLDLAPDDALTLAQQLIDDGRAFYAHEVFESLWKSCAAERRPLWQGLAQLAVGVTHLQRGNRAGAVSLLRRAATQLSQGGEPPHGIDVSGLIGFADALAADVDAGVDIDPHRLRPRLRSA</sequence>
<feature type="region of interest" description="Disordered" evidence="1">
    <location>
        <begin position="1"/>
        <end position="40"/>
    </location>
</feature>
<gene>
    <name evidence="2" type="ORF">CQY22_003490</name>
</gene>
<dbReference type="Proteomes" id="UP000230551">
    <property type="component" value="Unassembled WGS sequence"/>
</dbReference>
<dbReference type="Pfam" id="PF03745">
    <property type="entry name" value="DUF309"/>
    <property type="match status" value="1"/>
</dbReference>
<protein>
    <submittedName>
        <fullName evidence="2">DUF309 domain-containing protein</fullName>
    </submittedName>
</protein>
<dbReference type="InterPro" id="IPR005500">
    <property type="entry name" value="DUF309"/>
</dbReference>
<evidence type="ECO:0000256" key="1">
    <source>
        <dbReference type="SAM" id="MobiDB-lite"/>
    </source>
</evidence>
<reference evidence="2 3" key="1">
    <citation type="journal article" date="2017" name="Infect. Genet. Evol.">
        <title>The new phylogeny of the genus Mycobacterium: The old and the news.</title>
        <authorList>
            <person name="Tortoli E."/>
            <person name="Fedrizzi T."/>
            <person name="Meehan C.J."/>
            <person name="Trovato A."/>
            <person name="Grottola A."/>
            <person name="Giacobazzi E."/>
            <person name="Serpini G.F."/>
            <person name="Tagliazucchi S."/>
            <person name="Fabio A."/>
            <person name="Bettua C."/>
            <person name="Bertorelli R."/>
            <person name="Frascaro F."/>
            <person name="De Sanctis V."/>
            <person name="Pecorari M."/>
            <person name="Jousson O."/>
            <person name="Segata N."/>
            <person name="Cirillo D.M."/>
        </authorList>
    </citation>
    <scope>NUCLEOTIDE SEQUENCE [LARGE SCALE GENOMIC DNA]</scope>
    <source>
        <strain evidence="2 3">CIP1034565</strain>
    </source>
</reference>
<feature type="compositionally biased region" description="Basic and acidic residues" evidence="1">
    <location>
        <begin position="1"/>
        <end position="25"/>
    </location>
</feature>
<dbReference type="EMBL" id="PDCN02000003">
    <property type="protein sequence ID" value="PIB76963.1"/>
    <property type="molecule type" value="Genomic_DNA"/>
</dbReference>
<keyword evidence="3" id="KW-1185">Reference proteome</keyword>
<proteinExistence type="predicted"/>
<dbReference type="PANTHER" id="PTHR34796">
    <property type="entry name" value="EXPRESSED PROTEIN"/>
    <property type="match status" value="1"/>
</dbReference>
<dbReference type="PANTHER" id="PTHR34796:SF1">
    <property type="entry name" value="EXPRESSED PROTEIN"/>
    <property type="match status" value="1"/>
</dbReference>
<evidence type="ECO:0000313" key="3">
    <source>
        <dbReference type="Proteomes" id="UP000230551"/>
    </source>
</evidence>
<dbReference type="RefSeq" id="WP_090589372.1">
    <property type="nucleotide sequence ID" value="NZ_CP104302.1"/>
</dbReference>
<dbReference type="Gene3D" id="1.10.3450.10">
    <property type="entry name" value="TTHA0068-like"/>
    <property type="match status" value="1"/>
</dbReference>
<dbReference type="AlphaFoldDB" id="A0A2G5PG05"/>
<organism evidence="2 3">
    <name type="scientific">Mycolicibacterium brumae</name>
    <dbReference type="NCBI Taxonomy" id="85968"/>
    <lineage>
        <taxon>Bacteria</taxon>
        <taxon>Bacillati</taxon>
        <taxon>Actinomycetota</taxon>
        <taxon>Actinomycetes</taxon>
        <taxon>Mycobacteriales</taxon>
        <taxon>Mycobacteriaceae</taxon>
        <taxon>Mycolicibacterium</taxon>
    </lineage>
</organism>
<dbReference type="SUPFAM" id="SSF140663">
    <property type="entry name" value="TTHA0068-like"/>
    <property type="match status" value="1"/>
</dbReference>
<name>A0A2G5PG05_9MYCO</name>
<dbReference type="OrthoDB" id="160968at2"/>
<evidence type="ECO:0000313" key="2">
    <source>
        <dbReference type="EMBL" id="PIB76963.1"/>
    </source>
</evidence>
<dbReference type="InterPro" id="IPR023203">
    <property type="entry name" value="TTHA0068_sf"/>
</dbReference>